<dbReference type="Gene3D" id="2.10.25.20">
    <property type="entry name" value="reovirus attachment protein sigma1, domain 1"/>
    <property type="match status" value="1"/>
</dbReference>
<evidence type="ECO:0000313" key="1">
    <source>
        <dbReference type="EMBL" id="SEJ41636.1"/>
    </source>
</evidence>
<name>A0A1H6YMM8_9FLAO</name>
<gene>
    <name evidence="1" type="ORF">SAMN04488018_1361</name>
</gene>
<accession>A0A1H6YMM8</accession>
<dbReference type="EMBL" id="FNYS01000036">
    <property type="protein sequence ID" value="SEJ41636.1"/>
    <property type="molecule type" value="Genomic_DNA"/>
</dbReference>
<protein>
    <submittedName>
        <fullName evidence="1">Uncharacterized protein</fullName>
    </submittedName>
</protein>
<proteinExistence type="predicted"/>
<dbReference type="Proteomes" id="UP000183077">
    <property type="component" value="Unassembled WGS sequence"/>
</dbReference>
<dbReference type="AlphaFoldDB" id="A0A1H6YMM8"/>
<feature type="non-terminal residue" evidence="1">
    <location>
        <position position="1"/>
    </location>
</feature>
<organism evidence="1 2">
    <name type="scientific">Myroides marinus</name>
    <dbReference type="NCBI Taxonomy" id="703342"/>
    <lineage>
        <taxon>Bacteria</taxon>
        <taxon>Pseudomonadati</taxon>
        <taxon>Bacteroidota</taxon>
        <taxon>Flavobacteriia</taxon>
        <taxon>Flavobacteriales</taxon>
        <taxon>Flavobacteriaceae</taxon>
        <taxon>Myroides</taxon>
    </lineage>
</organism>
<sequence>ESITSEKIKDGEVKTSDLADKNVTAEKLVAEGKDAGKVATVNADGTVTYQTISAGSLVDSKKVTTDGIITVNGGNELLESVLADASLAIADESITSEKIKDGEVKTSDLADKAVTKEKIADDVAGNGLGKNTDGSLEVKAGNGITIVDDKVTVNAGTGLSFGTDGKLNVDFPTASKDVAGVVKVGEGLNVDGSGNVTVNYETAKEKLATGNVTSTSITVTHGDKSTFKDVALEITPGTKGQVMVTGDDNKTIWVNQNDIISNNTTNEIKTEGANIVSTVNGKESKLTLTGDVVLKNGETVVGGIQGTPVSETKPVAGQTLVYNTTTKTWEPGTPNVGVGNVIDAKTLSTDNIILVNGGEKLEKSVLADAKLSIANNAITADKLKAGDANQVLTTVDNAGTKTVEWKTPVVDITKKGDLSSTTNLLTIDKGDGVVLQNVSLTVNQGNFELNQIGGTLNTTQIKAGNDNQVLTTVDNGGVKTVVWKDKEKPVTVTGGKTETGDVVVTPVTDPTTGEKEYKLDVKSAMPKVFYMPPVVFDTSDKKGGAVQERDLHKEYLAQFVNVKANLRSSDAPVSIPNTTNATDLHYYVTYHDESVVEIVSISNDGKLKYKVIGDSTPATFMTIVFVVK</sequence>
<evidence type="ECO:0000313" key="2">
    <source>
        <dbReference type="Proteomes" id="UP000183077"/>
    </source>
</evidence>
<reference evidence="1 2" key="1">
    <citation type="submission" date="2016-10" db="EMBL/GenBank/DDBJ databases">
        <authorList>
            <person name="de Groot N.N."/>
        </authorList>
    </citation>
    <scope>NUCLEOTIDE SEQUENCE [LARGE SCALE GENOMIC DNA]</scope>
    <source>
        <strain evidence="1 2">DSM 23048</strain>
    </source>
</reference>